<dbReference type="Proteomes" id="UP001060085">
    <property type="component" value="Linkage Group LG04"/>
</dbReference>
<comment type="caution">
    <text evidence="1">The sequence shown here is derived from an EMBL/GenBank/DDBJ whole genome shotgun (WGS) entry which is preliminary data.</text>
</comment>
<evidence type="ECO:0000313" key="2">
    <source>
        <dbReference type="Proteomes" id="UP001060085"/>
    </source>
</evidence>
<dbReference type="EMBL" id="CM044704">
    <property type="protein sequence ID" value="KAI5666191.1"/>
    <property type="molecule type" value="Genomic_DNA"/>
</dbReference>
<reference evidence="2" key="1">
    <citation type="journal article" date="2023" name="Nat. Plants">
        <title>Single-cell RNA sequencing provides a high-resolution roadmap for understanding the multicellular compartmentation of specialized metabolism.</title>
        <authorList>
            <person name="Sun S."/>
            <person name="Shen X."/>
            <person name="Li Y."/>
            <person name="Li Y."/>
            <person name="Wang S."/>
            <person name="Li R."/>
            <person name="Zhang H."/>
            <person name="Shen G."/>
            <person name="Guo B."/>
            <person name="Wei J."/>
            <person name="Xu J."/>
            <person name="St-Pierre B."/>
            <person name="Chen S."/>
            <person name="Sun C."/>
        </authorList>
    </citation>
    <scope>NUCLEOTIDE SEQUENCE [LARGE SCALE GENOMIC DNA]</scope>
</reference>
<accession>A0ACC0AZK7</accession>
<evidence type="ECO:0000313" key="1">
    <source>
        <dbReference type="EMBL" id="KAI5666191.1"/>
    </source>
</evidence>
<keyword evidence="2" id="KW-1185">Reference proteome</keyword>
<protein>
    <submittedName>
        <fullName evidence="1">Uncharacterized protein</fullName>
    </submittedName>
</protein>
<organism evidence="1 2">
    <name type="scientific">Catharanthus roseus</name>
    <name type="common">Madagascar periwinkle</name>
    <name type="synonym">Vinca rosea</name>
    <dbReference type="NCBI Taxonomy" id="4058"/>
    <lineage>
        <taxon>Eukaryota</taxon>
        <taxon>Viridiplantae</taxon>
        <taxon>Streptophyta</taxon>
        <taxon>Embryophyta</taxon>
        <taxon>Tracheophyta</taxon>
        <taxon>Spermatophyta</taxon>
        <taxon>Magnoliopsida</taxon>
        <taxon>eudicotyledons</taxon>
        <taxon>Gunneridae</taxon>
        <taxon>Pentapetalae</taxon>
        <taxon>asterids</taxon>
        <taxon>lamiids</taxon>
        <taxon>Gentianales</taxon>
        <taxon>Apocynaceae</taxon>
        <taxon>Rauvolfioideae</taxon>
        <taxon>Vinceae</taxon>
        <taxon>Catharanthinae</taxon>
        <taxon>Catharanthus</taxon>
    </lineage>
</organism>
<sequence>MSLLPRADGDPDELHAIATEQRRELKVAMALESDLDLAFRLQLQEAIGASLSLHPSSSPFPSSPPSPPSKGKNINLSEDDYVSENLPEILSEELLKLEQEVKDRLISEAEFKKMRDDLHRRIHDQKLAQEISRMPDNEWEEYGDNYEKPYGEGSSKSIITNEIFRVYFKGLVEKGGGGVLAAIGVAITDSRDDLLFEVSKPLIADGISKQVAGFKALIEGLNAALALDLTRVQFYCDQHPLFQFITRKWTPKQRKIVALMNEVNILRRKFEYCQPFLVTRNEIKFAFKFARDAIVSQINRPAESSGAKNPYETCVICLEDTDINKIFSIEGCMHRYCYSCMKQHAEVKLLHGMLPKCPHEGCNSELKVDSGSKFLTPKLVEIMEQRIKEDSIPVTERVYCPYPKCSALMSKSEAFEYSKSVFVAVERYGAQICKECKEPFCIDCKVPWHQNMTCLEYKRRYPNHSMEDVKLKTLASRNLWRQCIKCNHMIELATGCYHMTCRCGYEFCYTCGAEWKNKKAKWIKTGENIHKPFVEGSALPVGVGLNNEEPFRVYVKGLMSEETVGDGKRKTLVLAGIGVAICDMNDVLILEVSKGVVGGEMTSEAVEVKALIESLNVAAMLGLKRITIICGSNFLYQCVTGIQRPREINLATLFEQVSVLQRKLTHYNMSLVGEKDVKFAFELARGAIVSQARRPLGNNGGKNIIEICAICLENTYADEMFLIGGCNHRYCFCCMKRHVECKLLLGILPKCPHEQCKSELKTDDCKKFLTPELLVIMSQRIREASIPPAEKIYCPYPTCSALMSITEFATQGTSADTAISARTCIKCLRRFCINCKVPWHDNMTCNSYQKSHPNPCPEDEKLKSLATKSLWRQCVKCKHMVSLFEGCNHIYCRYILLPDSRYYLFGVSFIC</sequence>
<name>A0ACC0AZK7_CATRO</name>
<proteinExistence type="predicted"/>
<gene>
    <name evidence="1" type="ORF">M9H77_16044</name>
</gene>